<feature type="region of interest" description="Disordered" evidence="1">
    <location>
        <begin position="1"/>
        <end position="83"/>
    </location>
</feature>
<keyword evidence="3" id="KW-1185">Reference proteome</keyword>
<evidence type="ECO:0000313" key="3">
    <source>
        <dbReference type="Proteomes" id="UP000199477"/>
    </source>
</evidence>
<gene>
    <name evidence="2" type="ORF">SAMN02799615_00096</name>
</gene>
<sequence length="83" mass="8886">MTRMTRWNPFRGIAHIDPTADAEYRGPGPHPRWNEPAIAPDMDAELSKADASRPEEKGGTPSNAPARPTAATPCVAPTSVPKP</sequence>
<feature type="compositionally biased region" description="Basic and acidic residues" evidence="1">
    <location>
        <begin position="45"/>
        <end position="58"/>
    </location>
</feature>
<organism evidence="2 3">
    <name type="scientific">Dyella marensis</name>
    <dbReference type="NCBI Taxonomy" id="500610"/>
    <lineage>
        <taxon>Bacteria</taxon>
        <taxon>Pseudomonadati</taxon>
        <taxon>Pseudomonadota</taxon>
        <taxon>Gammaproteobacteria</taxon>
        <taxon>Lysobacterales</taxon>
        <taxon>Rhodanobacteraceae</taxon>
        <taxon>Dyella</taxon>
    </lineage>
</organism>
<dbReference type="AlphaFoldDB" id="A0A1I1X257"/>
<evidence type="ECO:0000313" key="2">
    <source>
        <dbReference type="EMBL" id="SFE01476.1"/>
    </source>
</evidence>
<dbReference type="EMBL" id="FONH01000001">
    <property type="protein sequence ID" value="SFE01476.1"/>
    <property type="molecule type" value="Genomic_DNA"/>
</dbReference>
<protein>
    <submittedName>
        <fullName evidence="2">Uncharacterized protein</fullName>
    </submittedName>
</protein>
<dbReference type="Proteomes" id="UP000199477">
    <property type="component" value="Unassembled WGS sequence"/>
</dbReference>
<name>A0A1I1X257_9GAMM</name>
<evidence type="ECO:0000256" key="1">
    <source>
        <dbReference type="SAM" id="MobiDB-lite"/>
    </source>
</evidence>
<proteinExistence type="predicted"/>
<accession>A0A1I1X257</accession>
<dbReference type="RefSeq" id="WP_143096403.1">
    <property type="nucleotide sequence ID" value="NZ_FONH01000001.1"/>
</dbReference>
<reference evidence="3" key="1">
    <citation type="submission" date="2016-10" db="EMBL/GenBank/DDBJ databases">
        <authorList>
            <person name="Varghese N."/>
            <person name="Submissions S."/>
        </authorList>
    </citation>
    <scope>NUCLEOTIDE SEQUENCE [LARGE SCALE GENOMIC DNA]</scope>
    <source>
        <strain evidence="3">UNC178MFTsu3.1</strain>
    </source>
</reference>